<feature type="binding site" evidence="14 15">
    <location>
        <position position="44"/>
    </location>
    <ligand>
        <name>a divalent metal cation</name>
        <dbReference type="ChEBI" id="CHEBI:60240"/>
    </ligand>
</feature>
<evidence type="ECO:0000313" key="19">
    <source>
        <dbReference type="Proteomes" id="UP000537126"/>
    </source>
</evidence>
<dbReference type="GO" id="GO:0006298">
    <property type="term" value="P:mismatch repair"/>
    <property type="evidence" value="ECO:0007669"/>
    <property type="project" value="TreeGrafter"/>
</dbReference>
<protein>
    <recommendedName>
        <fullName evidence="7 14">Ribonuclease HII</fullName>
        <shortName evidence="14">RNase HII</shortName>
        <ecNumber evidence="6 14">3.1.26.4</ecNumber>
    </recommendedName>
</protein>
<comment type="subcellular location">
    <subcellularLocation>
        <location evidence="4 14">Cytoplasm</location>
    </subcellularLocation>
</comment>
<dbReference type="SUPFAM" id="SSF53098">
    <property type="entry name" value="Ribonuclease H-like"/>
    <property type="match status" value="1"/>
</dbReference>
<dbReference type="EC" id="3.1.26.4" evidence="6 14"/>
<evidence type="ECO:0000256" key="4">
    <source>
        <dbReference type="ARBA" id="ARBA00004496"/>
    </source>
</evidence>
<feature type="binding site" evidence="14 15">
    <location>
        <position position="45"/>
    </location>
    <ligand>
        <name>a divalent metal cation</name>
        <dbReference type="ChEBI" id="CHEBI:60240"/>
    </ligand>
</feature>
<evidence type="ECO:0000256" key="5">
    <source>
        <dbReference type="ARBA" id="ARBA00007383"/>
    </source>
</evidence>
<comment type="cofactor">
    <cofactor evidence="2">
        <name>Mg(2+)</name>
        <dbReference type="ChEBI" id="CHEBI:18420"/>
    </cofactor>
</comment>
<organism evidence="18 19">
    <name type="scientific">Thermonema lapsum</name>
    <dbReference type="NCBI Taxonomy" id="28195"/>
    <lineage>
        <taxon>Bacteria</taxon>
        <taxon>Pseudomonadati</taxon>
        <taxon>Bacteroidota</taxon>
        <taxon>Cytophagia</taxon>
        <taxon>Cytophagales</taxon>
        <taxon>Thermonemataceae</taxon>
        <taxon>Thermonema</taxon>
    </lineage>
</organism>
<evidence type="ECO:0000256" key="6">
    <source>
        <dbReference type="ARBA" id="ARBA00012180"/>
    </source>
</evidence>
<dbReference type="HAMAP" id="MF_00052_B">
    <property type="entry name" value="RNase_HII_B"/>
    <property type="match status" value="1"/>
</dbReference>
<dbReference type="PANTHER" id="PTHR10954:SF18">
    <property type="entry name" value="RIBONUCLEASE HII"/>
    <property type="match status" value="1"/>
</dbReference>
<keyword evidence="9 14" id="KW-0540">Nuclease</keyword>
<gene>
    <name evidence="14" type="primary">rnhB</name>
    <name evidence="18" type="ORF">FHS56_002341</name>
</gene>
<evidence type="ECO:0000256" key="9">
    <source>
        <dbReference type="ARBA" id="ARBA00022722"/>
    </source>
</evidence>
<evidence type="ECO:0000256" key="2">
    <source>
        <dbReference type="ARBA" id="ARBA00001946"/>
    </source>
</evidence>
<comment type="function">
    <text evidence="3 14 16">Endonuclease that specifically degrades the RNA of RNA-DNA hybrids.</text>
</comment>
<comment type="catalytic activity">
    <reaction evidence="1 14 15 16">
        <text>Endonucleolytic cleavage to 5'-phosphomonoester.</text>
        <dbReference type="EC" id="3.1.26.4"/>
    </reaction>
</comment>
<dbReference type="PROSITE" id="PS51975">
    <property type="entry name" value="RNASE_H_2"/>
    <property type="match status" value="1"/>
</dbReference>
<dbReference type="InterPro" id="IPR022898">
    <property type="entry name" value="RNase_HII"/>
</dbReference>
<keyword evidence="8 14" id="KW-0963">Cytoplasm</keyword>
<dbReference type="AlphaFoldDB" id="A0A846MSW8"/>
<evidence type="ECO:0000256" key="13">
    <source>
        <dbReference type="ARBA" id="ARBA00023211"/>
    </source>
</evidence>
<feature type="domain" description="RNase H type-2" evidence="17">
    <location>
        <begin position="38"/>
        <end position="230"/>
    </location>
</feature>
<proteinExistence type="inferred from homology"/>
<feature type="binding site" evidence="14 15">
    <location>
        <position position="140"/>
    </location>
    <ligand>
        <name>a divalent metal cation</name>
        <dbReference type="ChEBI" id="CHEBI:60240"/>
    </ligand>
</feature>
<evidence type="ECO:0000256" key="14">
    <source>
        <dbReference type="HAMAP-Rule" id="MF_00052"/>
    </source>
</evidence>
<comment type="caution">
    <text evidence="18">The sequence shown here is derived from an EMBL/GenBank/DDBJ whole genome shotgun (WGS) entry which is preliminary data.</text>
</comment>
<evidence type="ECO:0000256" key="8">
    <source>
        <dbReference type="ARBA" id="ARBA00022490"/>
    </source>
</evidence>
<evidence type="ECO:0000256" key="11">
    <source>
        <dbReference type="ARBA" id="ARBA00022759"/>
    </source>
</evidence>
<evidence type="ECO:0000256" key="15">
    <source>
        <dbReference type="PROSITE-ProRule" id="PRU01319"/>
    </source>
</evidence>
<keyword evidence="13 14" id="KW-0464">Manganese</keyword>
<dbReference type="GO" id="GO:0043137">
    <property type="term" value="P:DNA replication, removal of RNA primer"/>
    <property type="evidence" value="ECO:0007669"/>
    <property type="project" value="TreeGrafter"/>
</dbReference>
<evidence type="ECO:0000256" key="7">
    <source>
        <dbReference type="ARBA" id="ARBA00019179"/>
    </source>
</evidence>
<dbReference type="GO" id="GO:0003723">
    <property type="term" value="F:RNA binding"/>
    <property type="evidence" value="ECO:0007669"/>
    <property type="project" value="UniProtKB-UniRule"/>
</dbReference>
<reference evidence="18 19" key="1">
    <citation type="submission" date="2020-03" db="EMBL/GenBank/DDBJ databases">
        <title>Genomic Encyclopedia of Type Strains, Phase IV (KMG-IV): sequencing the most valuable type-strain genomes for metagenomic binning, comparative biology and taxonomic classification.</title>
        <authorList>
            <person name="Goeker M."/>
        </authorList>
    </citation>
    <scope>NUCLEOTIDE SEQUENCE [LARGE SCALE GENOMIC DNA]</scope>
    <source>
        <strain evidence="18 19">DSM 5718</strain>
    </source>
</reference>
<dbReference type="Pfam" id="PF01351">
    <property type="entry name" value="RNase_HII"/>
    <property type="match status" value="1"/>
</dbReference>
<evidence type="ECO:0000256" key="16">
    <source>
        <dbReference type="RuleBase" id="RU003515"/>
    </source>
</evidence>
<keyword evidence="11 14" id="KW-0255">Endonuclease</keyword>
<comment type="similarity">
    <text evidence="5 14 16">Belongs to the RNase HII family.</text>
</comment>
<evidence type="ECO:0000259" key="17">
    <source>
        <dbReference type="PROSITE" id="PS51975"/>
    </source>
</evidence>
<dbReference type="GO" id="GO:0032299">
    <property type="term" value="C:ribonuclease H2 complex"/>
    <property type="evidence" value="ECO:0007669"/>
    <property type="project" value="TreeGrafter"/>
</dbReference>
<evidence type="ECO:0000256" key="10">
    <source>
        <dbReference type="ARBA" id="ARBA00022723"/>
    </source>
</evidence>
<dbReference type="InterPro" id="IPR024567">
    <property type="entry name" value="RNase_HII/HIII_dom"/>
</dbReference>
<sequence length="230" mass="25334">MLPGSGIVAAELSVYLWAFYYSLADGSGMLLSRYTQECIEVGVDEVGRGCLAGPVVAAAVVLPDSFCLPSLNDSKQLKEQERIELAKAIRAQAIAYAIAEASVEEIDRYNILQATFLAMHRALDELFARLSPPPDLILVDGNRFKPYPFVAHRCIVKGDSQYASIAAASILAKVYRDNLMKSLAQQFPEYGWESNVGYPTSAHKRAIAQYGMTPWHRKSFKVRLPSNAEG</sequence>
<evidence type="ECO:0000313" key="18">
    <source>
        <dbReference type="EMBL" id="NIK74808.1"/>
    </source>
</evidence>
<dbReference type="EMBL" id="JAASRN010000007">
    <property type="protein sequence ID" value="NIK74808.1"/>
    <property type="molecule type" value="Genomic_DNA"/>
</dbReference>
<dbReference type="Proteomes" id="UP000537126">
    <property type="component" value="Unassembled WGS sequence"/>
</dbReference>
<accession>A0A846MSW8</accession>
<dbReference type="InterPro" id="IPR012337">
    <property type="entry name" value="RNaseH-like_sf"/>
</dbReference>
<dbReference type="InterPro" id="IPR001352">
    <property type="entry name" value="RNase_HII/HIII"/>
</dbReference>
<dbReference type="InterPro" id="IPR036397">
    <property type="entry name" value="RNaseH_sf"/>
</dbReference>
<dbReference type="Gene3D" id="3.30.420.10">
    <property type="entry name" value="Ribonuclease H-like superfamily/Ribonuclease H"/>
    <property type="match status" value="1"/>
</dbReference>
<dbReference type="PANTHER" id="PTHR10954">
    <property type="entry name" value="RIBONUCLEASE H2 SUBUNIT A"/>
    <property type="match status" value="1"/>
</dbReference>
<dbReference type="CDD" id="cd07182">
    <property type="entry name" value="RNase_HII_bacteria_HII_like"/>
    <property type="match status" value="1"/>
</dbReference>
<evidence type="ECO:0000256" key="3">
    <source>
        <dbReference type="ARBA" id="ARBA00004065"/>
    </source>
</evidence>
<dbReference type="GO" id="GO:0004523">
    <property type="term" value="F:RNA-DNA hybrid ribonuclease activity"/>
    <property type="evidence" value="ECO:0007669"/>
    <property type="project" value="UniProtKB-UniRule"/>
</dbReference>
<name>A0A846MSW8_9BACT</name>
<dbReference type="GO" id="GO:0030145">
    <property type="term" value="F:manganese ion binding"/>
    <property type="evidence" value="ECO:0007669"/>
    <property type="project" value="UniProtKB-UniRule"/>
</dbReference>
<evidence type="ECO:0000256" key="12">
    <source>
        <dbReference type="ARBA" id="ARBA00022801"/>
    </source>
</evidence>
<evidence type="ECO:0000256" key="1">
    <source>
        <dbReference type="ARBA" id="ARBA00000077"/>
    </source>
</evidence>
<keyword evidence="19" id="KW-1185">Reference proteome</keyword>
<keyword evidence="10 14" id="KW-0479">Metal-binding</keyword>
<dbReference type="GO" id="GO:0005737">
    <property type="term" value="C:cytoplasm"/>
    <property type="evidence" value="ECO:0007669"/>
    <property type="project" value="UniProtKB-SubCell"/>
</dbReference>
<keyword evidence="12 14" id="KW-0378">Hydrolase</keyword>
<comment type="cofactor">
    <cofactor evidence="14 15">
        <name>Mn(2+)</name>
        <dbReference type="ChEBI" id="CHEBI:29035"/>
    </cofactor>
    <cofactor evidence="14 15">
        <name>Mg(2+)</name>
        <dbReference type="ChEBI" id="CHEBI:18420"/>
    </cofactor>
    <text evidence="14 15">Manganese or magnesium. Binds 1 divalent metal ion per monomer in the absence of substrate. May bind a second metal ion after substrate binding.</text>
</comment>
<dbReference type="NCBIfam" id="NF000595">
    <property type="entry name" value="PRK00015.1-3"/>
    <property type="match status" value="1"/>
</dbReference>